<proteinExistence type="inferred from homology"/>
<dbReference type="CDD" id="cd14498">
    <property type="entry name" value="DSP"/>
    <property type="match status" value="1"/>
</dbReference>
<dbReference type="PROSITE" id="PS50054">
    <property type="entry name" value="TYR_PHOSPHATASE_DUAL"/>
    <property type="match status" value="1"/>
</dbReference>
<dbReference type="SUPFAM" id="SSF52799">
    <property type="entry name" value="(Phosphotyrosine protein) phosphatases II"/>
    <property type="match status" value="1"/>
</dbReference>
<dbReference type="AlphaFoldDB" id="A0A7S4PPA3"/>
<accession>A0A7S4PPA3</accession>
<evidence type="ECO:0000259" key="5">
    <source>
        <dbReference type="PROSITE" id="PS50054"/>
    </source>
</evidence>
<keyword evidence="4" id="KW-0904">Protein phosphatase</keyword>
<evidence type="ECO:0000256" key="2">
    <source>
        <dbReference type="ARBA" id="ARBA00013064"/>
    </source>
</evidence>
<feature type="domain" description="Tyrosine-protein phosphatase" evidence="5">
    <location>
        <begin position="56"/>
        <end position="206"/>
    </location>
</feature>
<keyword evidence="3" id="KW-0378">Hydrolase</keyword>
<dbReference type="SMART" id="SM00195">
    <property type="entry name" value="DSPc"/>
    <property type="match status" value="1"/>
</dbReference>
<dbReference type="InterPro" id="IPR029021">
    <property type="entry name" value="Prot-tyrosine_phosphatase-like"/>
</dbReference>
<dbReference type="PROSITE" id="PS00383">
    <property type="entry name" value="TYR_PHOSPHATASE_1"/>
    <property type="match status" value="1"/>
</dbReference>
<evidence type="ECO:0000256" key="1">
    <source>
        <dbReference type="ARBA" id="ARBA00008601"/>
    </source>
</evidence>
<dbReference type="GO" id="GO:0017017">
    <property type="term" value="F:MAP kinase tyrosine/serine/threonine phosphatase activity"/>
    <property type="evidence" value="ECO:0007669"/>
    <property type="project" value="TreeGrafter"/>
</dbReference>
<dbReference type="GO" id="GO:0005737">
    <property type="term" value="C:cytoplasm"/>
    <property type="evidence" value="ECO:0007669"/>
    <property type="project" value="TreeGrafter"/>
</dbReference>
<organism evidence="7">
    <name type="scientific">Guillardia theta</name>
    <name type="common">Cryptophyte</name>
    <name type="synonym">Cryptomonas phi</name>
    <dbReference type="NCBI Taxonomy" id="55529"/>
    <lineage>
        <taxon>Eukaryota</taxon>
        <taxon>Cryptophyceae</taxon>
        <taxon>Pyrenomonadales</taxon>
        <taxon>Geminigeraceae</taxon>
        <taxon>Guillardia</taxon>
    </lineage>
</organism>
<evidence type="ECO:0000256" key="3">
    <source>
        <dbReference type="ARBA" id="ARBA00022801"/>
    </source>
</evidence>
<name>A0A7S4PPA3_GUITH</name>
<dbReference type="PROSITE" id="PS50056">
    <property type="entry name" value="TYR_PHOSPHATASE_2"/>
    <property type="match status" value="1"/>
</dbReference>
<reference evidence="7" key="1">
    <citation type="submission" date="2021-01" db="EMBL/GenBank/DDBJ databases">
        <authorList>
            <person name="Corre E."/>
            <person name="Pelletier E."/>
            <person name="Niang G."/>
            <person name="Scheremetjew M."/>
            <person name="Finn R."/>
            <person name="Kale V."/>
            <person name="Holt S."/>
            <person name="Cochrane G."/>
            <person name="Meng A."/>
            <person name="Brown T."/>
            <person name="Cohen L."/>
        </authorList>
    </citation>
    <scope>NUCLEOTIDE SEQUENCE</scope>
    <source>
        <strain evidence="7">CCMP 2712</strain>
    </source>
</reference>
<evidence type="ECO:0000313" key="7">
    <source>
        <dbReference type="EMBL" id="CAE2341517.1"/>
    </source>
</evidence>
<comment type="similarity">
    <text evidence="1">Belongs to the protein-tyrosine phosphatase family. Non-receptor class dual specificity subfamily.</text>
</comment>
<dbReference type="Pfam" id="PF00782">
    <property type="entry name" value="DSPc"/>
    <property type="match status" value="1"/>
</dbReference>
<dbReference type="GO" id="GO:0043409">
    <property type="term" value="P:negative regulation of MAPK cascade"/>
    <property type="evidence" value="ECO:0007669"/>
    <property type="project" value="TreeGrafter"/>
</dbReference>
<evidence type="ECO:0000259" key="6">
    <source>
        <dbReference type="PROSITE" id="PS50056"/>
    </source>
</evidence>
<dbReference type="PANTHER" id="PTHR10159:SF519">
    <property type="entry name" value="DUAL SPECIFICITY PROTEIN PHOSPHATASE MPK3"/>
    <property type="match status" value="1"/>
</dbReference>
<protein>
    <recommendedName>
        <fullName evidence="2">protein-tyrosine-phosphatase</fullName>
        <ecNumber evidence="2">3.1.3.48</ecNumber>
    </recommendedName>
</protein>
<dbReference type="Gene3D" id="3.90.190.10">
    <property type="entry name" value="Protein tyrosine phosphatase superfamily"/>
    <property type="match status" value="1"/>
</dbReference>
<gene>
    <name evidence="7" type="ORF">GTHE00462_LOCUS39513</name>
</gene>
<dbReference type="EC" id="3.1.3.48" evidence="2"/>
<feature type="domain" description="Tyrosine specific protein phosphatases" evidence="6">
    <location>
        <begin position="127"/>
        <end position="185"/>
    </location>
</feature>
<dbReference type="InterPro" id="IPR020422">
    <property type="entry name" value="TYR_PHOSPHATASE_DUAL_dom"/>
</dbReference>
<sequence>MKSLEGSSLLLVTLVRKQEGGGDVDEFGACGVLAEQMGNCFSSYQANLNKKPTCSNVWEVYDGMYISGLEGACETACLKQLGVSHVLNLLGWGAYRPELGGRSEAYAPDDFVYKVIYSHDMPEENLSRFFAETSKFIDEGRKAGGVLVHCFAGIPRSSTCICAYLMEYQAMTLVNALKQVRTGRPIANPNTGFMIQLLDLEADLRKRNILPDKAEDDNSFYLTGPGSYKMAPATSFPSFPPQGPSSMGYAFPPQAASFPPPNLLTGAPCA</sequence>
<dbReference type="GO" id="GO:0008330">
    <property type="term" value="F:protein tyrosine/threonine phosphatase activity"/>
    <property type="evidence" value="ECO:0007669"/>
    <property type="project" value="TreeGrafter"/>
</dbReference>
<evidence type="ECO:0000256" key="4">
    <source>
        <dbReference type="ARBA" id="ARBA00022912"/>
    </source>
</evidence>
<dbReference type="EMBL" id="HBKN01050671">
    <property type="protein sequence ID" value="CAE2341517.1"/>
    <property type="molecule type" value="Transcribed_RNA"/>
</dbReference>
<dbReference type="InterPro" id="IPR016130">
    <property type="entry name" value="Tyr_Pase_AS"/>
</dbReference>
<dbReference type="InterPro" id="IPR000340">
    <property type="entry name" value="Dual-sp_phosphatase_cat-dom"/>
</dbReference>
<dbReference type="PANTHER" id="PTHR10159">
    <property type="entry name" value="DUAL SPECIFICITY PROTEIN PHOSPHATASE"/>
    <property type="match status" value="1"/>
</dbReference>
<dbReference type="GO" id="GO:0033550">
    <property type="term" value="F:MAP kinase tyrosine phosphatase activity"/>
    <property type="evidence" value="ECO:0007669"/>
    <property type="project" value="TreeGrafter"/>
</dbReference>
<dbReference type="InterPro" id="IPR000387">
    <property type="entry name" value="Tyr_Pase_dom"/>
</dbReference>